<gene>
    <name evidence="1" type="ORF">RchiOBHm_Chr6g0286341</name>
</gene>
<dbReference type="EMBL" id="PDCK01000044">
    <property type="protein sequence ID" value="PRQ25682.1"/>
    <property type="molecule type" value="Genomic_DNA"/>
</dbReference>
<dbReference type="AlphaFoldDB" id="A0A2P6PUS5"/>
<accession>A0A2P6PUS5</accession>
<sequence>MVIVRRMGVAGRRPSSLVSFSGHCWCRGQRGQVLLVRPKNWSHNFFELN</sequence>
<keyword evidence="2" id="KW-1185">Reference proteome</keyword>
<evidence type="ECO:0000313" key="1">
    <source>
        <dbReference type="EMBL" id="PRQ25682.1"/>
    </source>
</evidence>
<proteinExistence type="predicted"/>
<comment type="caution">
    <text evidence="1">The sequence shown here is derived from an EMBL/GenBank/DDBJ whole genome shotgun (WGS) entry which is preliminary data.</text>
</comment>
<name>A0A2P6PUS5_ROSCH</name>
<organism evidence="1 2">
    <name type="scientific">Rosa chinensis</name>
    <name type="common">China rose</name>
    <dbReference type="NCBI Taxonomy" id="74649"/>
    <lineage>
        <taxon>Eukaryota</taxon>
        <taxon>Viridiplantae</taxon>
        <taxon>Streptophyta</taxon>
        <taxon>Embryophyta</taxon>
        <taxon>Tracheophyta</taxon>
        <taxon>Spermatophyta</taxon>
        <taxon>Magnoliopsida</taxon>
        <taxon>eudicotyledons</taxon>
        <taxon>Gunneridae</taxon>
        <taxon>Pentapetalae</taxon>
        <taxon>rosids</taxon>
        <taxon>fabids</taxon>
        <taxon>Rosales</taxon>
        <taxon>Rosaceae</taxon>
        <taxon>Rosoideae</taxon>
        <taxon>Rosoideae incertae sedis</taxon>
        <taxon>Rosa</taxon>
    </lineage>
</organism>
<evidence type="ECO:0000313" key="2">
    <source>
        <dbReference type="Proteomes" id="UP000238479"/>
    </source>
</evidence>
<dbReference type="Proteomes" id="UP000238479">
    <property type="component" value="Chromosome 6"/>
</dbReference>
<reference evidence="1 2" key="1">
    <citation type="journal article" date="2018" name="Nat. Genet.">
        <title>The Rosa genome provides new insights in the design of modern roses.</title>
        <authorList>
            <person name="Bendahmane M."/>
        </authorList>
    </citation>
    <scope>NUCLEOTIDE SEQUENCE [LARGE SCALE GENOMIC DNA]</scope>
    <source>
        <strain evidence="2">cv. Old Blush</strain>
    </source>
</reference>
<protein>
    <submittedName>
        <fullName evidence="1">Uncharacterized protein</fullName>
    </submittedName>
</protein>
<dbReference type="Gramene" id="PRQ25682">
    <property type="protein sequence ID" value="PRQ25682"/>
    <property type="gene ID" value="RchiOBHm_Chr6g0286341"/>
</dbReference>